<feature type="region of interest" description="Disordered" evidence="1">
    <location>
        <begin position="1"/>
        <end position="42"/>
    </location>
</feature>
<feature type="compositionally biased region" description="Polar residues" evidence="1">
    <location>
        <begin position="347"/>
        <end position="360"/>
    </location>
</feature>
<protein>
    <submittedName>
        <fullName evidence="2">Uncharacterized protein</fullName>
    </submittedName>
</protein>
<sequence>MVKKNQKESGTAERDEDTVSPPPTVDMVNPSPMVDEPNSGTIPIDEREQIRRNSTKFARELDPYDIVALLDLRGLNSKGSMDVLVDRLVRYELCRNFGEDAADWDPQEDDRDGVPRTRVGWHGELSMDEALLEVRSNRNNSLNARSNDSIQEQNRQRQKITSSAAGTNRIVDQMLPTGQSMGPYKDPMSFTQNEADLSIYYVPPPSGTSQTVTNPSGTNQNIPPPSGTNQYNLPPSGTTQYNQPPSGTNQYNLPPSGTTQYNQPPSGTNQYNLPPSGTNQYNLPPSGTTQYNQPPSGTTQYNLPPSGITQNIEQPSGTNYYPPPPSGKDYHFPIPNNHPTVQRDRNPTVNFADNYDRSSSPVLNQYRASSTRLLDRREQP</sequence>
<dbReference type="AlphaFoldDB" id="A0AA39C2E9"/>
<gene>
    <name evidence="2" type="ORF">PV328_012330</name>
</gene>
<feature type="compositionally biased region" description="Polar residues" evidence="1">
    <location>
        <begin position="148"/>
        <end position="166"/>
    </location>
</feature>
<feature type="region of interest" description="Disordered" evidence="1">
    <location>
        <begin position="141"/>
        <end position="360"/>
    </location>
</feature>
<dbReference type="EMBL" id="JAQQBS010002379">
    <property type="protein sequence ID" value="KAK0156772.1"/>
    <property type="molecule type" value="Genomic_DNA"/>
</dbReference>
<feature type="compositionally biased region" description="Polar residues" evidence="1">
    <location>
        <begin position="207"/>
        <end position="319"/>
    </location>
</feature>
<reference evidence="2" key="1">
    <citation type="journal article" date="2023" name="bioRxiv">
        <title>Scaffold-level genome assemblies of two parasitoid biocontrol wasps reveal the parthenogenesis mechanism and an associated novel virus.</title>
        <authorList>
            <person name="Inwood S."/>
            <person name="Skelly J."/>
            <person name="Guhlin J."/>
            <person name="Harrop T."/>
            <person name="Goldson S."/>
            <person name="Dearden P."/>
        </authorList>
    </citation>
    <scope>NUCLEOTIDE SEQUENCE</scope>
    <source>
        <strain evidence="2">Irish</strain>
        <tissue evidence="2">Whole body</tissue>
    </source>
</reference>
<evidence type="ECO:0000313" key="3">
    <source>
        <dbReference type="Proteomes" id="UP001168990"/>
    </source>
</evidence>
<keyword evidence="3" id="KW-1185">Reference proteome</keyword>
<organism evidence="2 3">
    <name type="scientific">Microctonus aethiopoides</name>
    <dbReference type="NCBI Taxonomy" id="144406"/>
    <lineage>
        <taxon>Eukaryota</taxon>
        <taxon>Metazoa</taxon>
        <taxon>Ecdysozoa</taxon>
        <taxon>Arthropoda</taxon>
        <taxon>Hexapoda</taxon>
        <taxon>Insecta</taxon>
        <taxon>Pterygota</taxon>
        <taxon>Neoptera</taxon>
        <taxon>Endopterygota</taxon>
        <taxon>Hymenoptera</taxon>
        <taxon>Apocrita</taxon>
        <taxon>Ichneumonoidea</taxon>
        <taxon>Braconidae</taxon>
        <taxon>Euphorinae</taxon>
        <taxon>Microctonus</taxon>
    </lineage>
</organism>
<feature type="compositionally biased region" description="Basic and acidic residues" evidence="1">
    <location>
        <begin position="1"/>
        <end position="13"/>
    </location>
</feature>
<comment type="caution">
    <text evidence="2">The sequence shown here is derived from an EMBL/GenBank/DDBJ whole genome shotgun (WGS) entry which is preliminary data.</text>
</comment>
<name>A0AA39C2E9_9HYME</name>
<dbReference type="Proteomes" id="UP001168990">
    <property type="component" value="Unassembled WGS sequence"/>
</dbReference>
<feature type="non-terminal residue" evidence="2">
    <location>
        <position position="380"/>
    </location>
</feature>
<proteinExistence type="predicted"/>
<evidence type="ECO:0000313" key="2">
    <source>
        <dbReference type="EMBL" id="KAK0156772.1"/>
    </source>
</evidence>
<accession>A0AA39C2E9</accession>
<reference evidence="2" key="2">
    <citation type="submission" date="2023-03" db="EMBL/GenBank/DDBJ databases">
        <authorList>
            <person name="Inwood S.N."/>
            <person name="Skelly J.G."/>
            <person name="Guhlin J."/>
            <person name="Harrop T.W.R."/>
            <person name="Goldson S.G."/>
            <person name="Dearden P.K."/>
        </authorList>
    </citation>
    <scope>NUCLEOTIDE SEQUENCE</scope>
    <source>
        <strain evidence="2">Irish</strain>
        <tissue evidence="2">Whole body</tissue>
    </source>
</reference>
<evidence type="ECO:0000256" key="1">
    <source>
        <dbReference type="SAM" id="MobiDB-lite"/>
    </source>
</evidence>